<evidence type="ECO:0000256" key="1">
    <source>
        <dbReference type="ARBA" id="ARBA00004167"/>
    </source>
</evidence>
<feature type="transmembrane region" description="Helical" evidence="5">
    <location>
        <begin position="26"/>
        <end position="49"/>
    </location>
</feature>
<dbReference type="EMBL" id="JADCNM010000087">
    <property type="protein sequence ID" value="KAG0450861.1"/>
    <property type="molecule type" value="Genomic_DNA"/>
</dbReference>
<dbReference type="PANTHER" id="PTHR31234">
    <property type="entry name" value="LATE EMBRYOGENESIS ABUNDANT (LEA) HYDROXYPROLINE-RICH GLYCOPROTEIN FAMILY"/>
    <property type="match status" value="1"/>
</dbReference>
<evidence type="ECO:0000313" key="8">
    <source>
        <dbReference type="EMBL" id="KAG0450861.1"/>
    </source>
</evidence>
<name>A0A835PBY9_VANPL</name>
<dbReference type="OrthoDB" id="669838at2759"/>
<dbReference type="GO" id="GO:0098542">
    <property type="term" value="P:defense response to other organism"/>
    <property type="evidence" value="ECO:0007669"/>
    <property type="project" value="InterPro"/>
</dbReference>
<gene>
    <name evidence="8" type="ORF">HPP92_026519</name>
    <name evidence="7" type="ORF">HPP92_026747</name>
</gene>
<dbReference type="Pfam" id="PF03168">
    <property type="entry name" value="LEA_2"/>
    <property type="match status" value="1"/>
</dbReference>
<dbReference type="InterPro" id="IPR004864">
    <property type="entry name" value="LEA_2"/>
</dbReference>
<comment type="subcellular location">
    <subcellularLocation>
        <location evidence="1">Membrane</location>
        <topology evidence="1">Single-pass membrane protein</topology>
    </subcellularLocation>
</comment>
<keyword evidence="2 5" id="KW-0812">Transmembrane</keyword>
<keyword evidence="4 5" id="KW-0472">Membrane</keyword>
<proteinExistence type="predicted"/>
<dbReference type="Proteomes" id="UP000636800">
    <property type="component" value="Unassembled WGS sequence"/>
</dbReference>
<sequence length="205" mass="22785">MQRKLPTSSSPTSIQASGRRITPFRCFAITVLSLIVVAGLIVLIFYLVVRPVPFTYSVDDARIHDYNISSSDELNATFDLALVSDNPNRHVSVYYDSIAVAVWYDGQMLAFAEPPSFYQPKMNATRLVVLAAARGLPLLGAVAEGIKRDRSAGEVGLEVRVRAWVRFKVGVAKTRHYKLRAYCSPVVVRFPAPAVFQRTYCDVDV</sequence>
<dbReference type="InterPro" id="IPR044839">
    <property type="entry name" value="NDR1-like"/>
</dbReference>
<organism evidence="8 10">
    <name type="scientific">Vanilla planifolia</name>
    <name type="common">Vanilla</name>
    <dbReference type="NCBI Taxonomy" id="51239"/>
    <lineage>
        <taxon>Eukaryota</taxon>
        <taxon>Viridiplantae</taxon>
        <taxon>Streptophyta</taxon>
        <taxon>Embryophyta</taxon>
        <taxon>Tracheophyta</taxon>
        <taxon>Spermatophyta</taxon>
        <taxon>Magnoliopsida</taxon>
        <taxon>Liliopsida</taxon>
        <taxon>Asparagales</taxon>
        <taxon>Orchidaceae</taxon>
        <taxon>Vanilloideae</taxon>
        <taxon>Vanilleae</taxon>
        <taxon>Vanilla</taxon>
    </lineage>
</organism>
<dbReference type="GO" id="GO:0005886">
    <property type="term" value="C:plasma membrane"/>
    <property type="evidence" value="ECO:0007669"/>
    <property type="project" value="TreeGrafter"/>
</dbReference>
<comment type="caution">
    <text evidence="8">The sequence shown here is derived from an EMBL/GenBank/DDBJ whole genome shotgun (WGS) entry which is preliminary data.</text>
</comment>
<evidence type="ECO:0000256" key="4">
    <source>
        <dbReference type="ARBA" id="ARBA00023136"/>
    </source>
</evidence>
<evidence type="ECO:0000313" key="10">
    <source>
        <dbReference type="Proteomes" id="UP000639772"/>
    </source>
</evidence>
<evidence type="ECO:0000256" key="5">
    <source>
        <dbReference type="SAM" id="Phobius"/>
    </source>
</evidence>
<evidence type="ECO:0000259" key="6">
    <source>
        <dbReference type="Pfam" id="PF03168"/>
    </source>
</evidence>
<feature type="domain" description="Late embryogenesis abundant protein LEA-2 subgroup" evidence="6">
    <location>
        <begin position="85"/>
        <end position="180"/>
    </location>
</feature>
<evidence type="ECO:0000313" key="9">
    <source>
        <dbReference type="Proteomes" id="UP000636800"/>
    </source>
</evidence>
<keyword evidence="9" id="KW-1185">Reference proteome</keyword>
<dbReference type="PANTHER" id="PTHR31234:SF39">
    <property type="entry name" value="HARPIN-INDUCED PROTEIN 1 CONTAINING PROTEIN, EXPRESSED"/>
    <property type="match status" value="1"/>
</dbReference>
<dbReference type="EMBL" id="JADCNL010000086">
    <property type="protein sequence ID" value="KAG0450799.1"/>
    <property type="molecule type" value="Genomic_DNA"/>
</dbReference>
<accession>A0A835PBY9</accession>
<reference evidence="9 10" key="1">
    <citation type="journal article" date="2020" name="Nat. Food">
        <title>A phased Vanilla planifolia genome enables genetic improvement of flavour and production.</title>
        <authorList>
            <person name="Hasing T."/>
            <person name="Tang H."/>
            <person name="Brym M."/>
            <person name="Khazi F."/>
            <person name="Huang T."/>
            <person name="Chambers A.H."/>
        </authorList>
    </citation>
    <scope>NUCLEOTIDE SEQUENCE [LARGE SCALE GENOMIC DNA]</scope>
    <source>
        <tissue evidence="8">Leaf</tissue>
    </source>
</reference>
<dbReference type="AlphaFoldDB" id="A0A835PBY9"/>
<keyword evidence="3 5" id="KW-1133">Transmembrane helix</keyword>
<dbReference type="Proteomes" id="UP000639772">
    <property type="component" value="Unassembled WGS sequence"/>
</dbReference>
<evidence type="ECO:0000256" key="3">
    <source>
        <dbReference type="ARBA" id="ARBA00022989"/>
    </source>
</evidence>
<evidence type="ECO:0000256" key="2">
    <source>
        <dbReference type="ARBA" id="ARBA00022692"/>
    </source>
</evidence>
<evidence type="ECO:0000313" key="7">
    <source>
        <dbReference type="EMBL" id="KAG0450799.1"/>
    </source>
</evidence>
<protein>
    <recommendedName>
        <fullName evidence="6">Late embryogenesis abundant protein LEA-2 subgroup domain-containing protein</fullName>
    </recommendedName>
</protein>